<reference evidence="4 5" key="1">
    <citation type="submission" date="2018-10" db="EMBL/GenBank/DDBJ databases">
        <title>Genomic Encyclopedia of Archaeal and Bacterial Type Strains, Phase II (KMG-II): from individual species to whole genera.</title>
        <authorList>
            <person name="Goeker M."/>
        </authorList>
    </citation>
    <scope>NUCLEOTIDE SEQUENCE [LARGE SCALE GENOMIC DNA]</scope>
    <source>
        <strain evidence="4 5">DSM 16510</strain>
    </source>
</reference>
<comment type="caution">
    <text evidence="4">The sequence shown here is derived from an EMBL/GenBank/DDBJ whole genome shotgun (WGS) entry which is preliminary data.</text>
</comment>
<feature type="domain" description="ABC transporter" evidence="3">
    <location>
        <begin position="260"/>
        <end position="487"/>
    </location>
</feature>
<sequence length="557" mass="62869">MKVIEVRDLRKRYKKKEALRGVSFEAERGDLGVLLGPDGAGKSTLLKVLAGVLEFDEGEVRVLGANFRDYREVERVRGRIAFMPEGLGHNLYHTLSVEENLDFFAEIHALPKEVARERKELLLKVTGLLEFREREAGKLSGGMMQKLGIACSLIHLPDLIILDEPTTGVDPISRREIWKLLLMVSQKEKKTVIISTSYTDEAERGTFFSLLHEGKVLKSMNPEELGDKSAGDIFVEMVGERKEEVSIPFGIRGEAPDPAIVVDRVSKFFGSFRALDGVSLEVRRGEVLGLLGPNGAGKTTLIKILVGLYEPSEGKVLVAGEDDPRRIKRRIGYMSQKFSLYSDLTVRENLLLWGSAYGILGGELSERIEEGLRMLRLEEFRNILVKDLPLGIKQRLGLLSSFLHGPPILFLDEPTSGVDPVERKFFWKLIKHLSEEKGVTVLVATHHMEEAEFCDRVCLLSRGRVIALDTPAVLKRELELVEGRAYEVKPRDLYSSLEALERKGLTVVPYGRRLKFFTKGETEEVLREIDYEWLREAEVSMEDVFVGRLERYEASQG</sequence>
<dbReference type="InterPro" id="IPR003593">
    <property type="entry name" value="AAA+_ATPase"/>
</dbReference>
<dbReference type="EMBL" id="RCCJ01000001">
    <property type="protein sequence ID" value="RLJ70305.1"/>
    <property type="molecule type" value="Genomic_DNA"/>
</dbReference>
<dbReference type="InterPro" id="IPR017871">
    <property type="entry name" value="ABC_transporter-like_CS"/>
</dbReference>
<accession>A0A497XN04</accession>
<keyword evidence="5" id="KW-1185">Reference proteome</keyword>
<proteinExistence type="predicted"/>
<dbReference type="AlphaFoldDB" id="A0A497XN04"/>
<dbReference type="Pfam" id="PF00005">
    <property type="entry name" value="ABC_tran"/>
    <property type="match status" value="2"/>
</dbReference>
<dbReference type="PANTHER" id="PTHR43038">
    <property type="entry name" value="ATP-BINDING CASSETTE, SUB-FAMILY H, MEMBER 1"/>
    <property type="match status" value="1"/>
</dbReference>
<dbReference type="GO" id="GO:0016887">
    <property type="term" value="F:ATP hydrolysis activity"/>
    <property type="evidence" value="ECO:0007669"/>
    <property type="project" value="InterPro"/>
</dbReference>
<evidence type="ECO:0000313" key="5">
    <source>
        <dbReference type="Proteomes" id="UP000267841"/>
    </source>
</evidence>
<dbReference type="PROSITE" id="PS00211">
    <property type="entry name" value="ABC_TRANSPORTER_1"/>
    <property type="match status" value="1"/>
</dbReference>
<dbReference type="SMART" id="SM00382">
    <property type="entry name" value="AAA"/>
    <property type="match status" value="2"/>
</dbReference>
<keyword evidence="2 4" id="KW-0067">ATP-binding</keyword>
<dbReference type="InterPro" id="IPR027417">
    <property type="entry name" value="P-loop_NTPase"/>
</dbReference>
<dbReference type="PANTHER" id="PTHR43038:SF3">
    <property type="entry name" value="ABC TRANSPORTER G FAMILY MEMBER 20 ISOFORM X1"/>
    <property type="match status" value="1"/>
</dbReference>
<feature type="domain" description="ABC transporter" evidence="3">
    <location>
        <begin position="4"/>
        <end position="238"/>
    </location>
</feature>
<evidence type="ECO:0000313" key="4">
    <source>
        <dbReference type="EMBL" id="RLJ70305.1"/>
    </source>
</evidence>
<dbReference type="CDD" id="cd03230">
    <property type="entry name" value="ABC_DR_subfamily_A"/>
    <property type="match status" value="1"/>
</dbReference>
<evidence type="ECO:0000256" key="1">
    <source>
        <dbReference type="ARBA" id="ARBA00022741"/>
    </source>
</evidence>
<dbReference type="Gene3D" id="3.40.50.300">
    <property type="entry name" value="P-loop containing nucleotide triphosphate hydrolases"/>
    <property type="match status" value="2"/>
</dbReference>
<dbReference type="Proteomes" id="UP000267841">
    <property type="component" value="Unassembled WGS sequence"/>
</dbReference>
<gene>
    <name evidence="4" type="ORF">BCF55_0573</name>
</gene>
<dbReference type="PROSITE" id="PS50893">
    <property type="entry name" value="ABC_TRANSPORTER_2"/>
    <property type="match status" value="2"/>
</dbReference>
<dbReference type="GO" id="GO:0005524">
    <property type="term" value="F:ATP binding"/>
    <property type="evidence" value="ECO:0007669"/>
    <property type="project" value="UniProtKB-KW"/>
</dbReference>
<evidence type="ECO:0000256" key="2">
    <source>
        <dbReference type="ARBA" id="ARBA00022840"/>
    </source>
</evidence>
<evidence type="ECO:0000259" key="3">
    <source>
        <dbReference type="PROSITE" id="PS50893"/>
    </source>
</evidence>
<dbReference type="OrthoDB" id="9805514at2"/>
<protein>
    <submittedName>
        <fullName evidence="4">ABC-2 type transport system ATP-binding protein/ribosome-dependent ATPase</fullName>
    </submittedName>
</protein>
<dbReference type="InterPro" id="IPR003439">
    <property type="entry name" value="ABC_transporter-like_ATP-bd"/>
</dbReference>
<organism evidence="4 5">
    <name type="scientific">Hydrogenivirga caldilitoris</name>
    <dbReference type="NCBI Taxonomy" id="246264"/>
    <lineage>
        <taxon>Bacteria</taxon>
        <taxon>Pseudomonadati</taxon>
        <taxon>Aquificota</taxon>
        <taxon>Aquificia</taxon>
        <taxon>Aquificales</taxon>
        <taxon>Aquificaceae</taxon>
        <taxon>Hydrogenivirga</taxon>
    </lineage>
</organism>
<name>A0A497XN04_9AQUI</name>
<dbReference type="SUPFAM" id="SSF52540">
    <property type="entry name" value="P-loop containing nucleoside triphosphate hydrolases"/>
    <property type="match status" value="2"/>
</dbReference>
<keyword evidence="1" id="KW-0547">Nucleotide-binding</keyword>